<keyword evidence="2" id="KW-1185">Reference proteome</keyword>
<comment type="caution">
    <text evidence="1">The sequence shown here is derived from an EMBL/GenBank/DDBJ whole genome shotgun (WGS) entry which is preliminary data.</text>
</comment>
<accession>A0A3A8EUV5</accession>
<evidence type="ECO:0000313" key="1">
    <source>
        <dbReference type="EMBL" id="RKG37939.1"/>
    </source>
</evidence>
<protein>
    <recommendedName>
        <fullName evidence="3">Lipoprotein</fullName>
    </recommendedName>
</protein>
<reference evidence="1 2" key="1">
    <citation type="submission" date="2018-09" db="EMBL/GenBank/DDBJ databases">
        <title>The draft genome of Acinetobacter spp. strains.</title>
        <authorList>
            <person name="Qin J."/>
            <person name="Feng Y."/>
            <person name="Zong Z."/>
        </authorList>
    </citation>
    <scope>NUCLEOTIDE SEQUENCE [LARGE SCALE GENOMIC DNA]</scope>
    <source>
        <strain evidence="1 2">WCHAc060115</strain>
    </source>
</reference>
<dbReference type="EMBL" id="RAXT01000015">
    <property type="protein sequence ID" value="RKG37939.1"/>
    <property type="molecule type" value="Genomic_DNA"/>
</dbReference>
<gene>
    <name evidence="1" type="ORF">D7V20_09320</name>
</gene>
<evidence type="ECO:0008006" key="3">
    <source>
        <dbReference type="Google" id="ProtNLM"/>
    </source>
</evidence>
<evidence type="ECO:0000313" key="2">
    <source>
        <dbReference type="Proteomes" id="UP000280405"/>
    </source>
</evidence>
<name>A0A3A8EUV5_9GAMM</name>
<dbReference type="AlphaFoldDB" id="A0A3A8EUV5"/>
<dbReference type="Proteomes" id="UP000280405">
    <property type="component" value="Unassembled WGS sequence"/>
</dbReference>
<sequence>MRFLLVYIYTFLFVGCGFNTQNTQNTQNEFLKMNIGNNYKQLEKENKIKIDKSTKGIDGCFYAESKDETIDYIIVNDVISSAMYRRSRFVNATSKEVKTKFENFEYINDEYDENSYYLISKIDEVNGVKFHIVNDKVFEVYYGELGELRFQEGCL</sequence>
<organism evidence="1 2">
    <name type="scientific">Acinetobacter rongchengensis</name>
    <dbReference type="NCBI Taxonomy" id="2419601"/>
    <lineage>
        <taxon>Bacteria</taxon>
        <taxon>Pseudomonadati</taxon>
        <taxon>Pseudomonadota</taxon>
        <taxon>Gammaproteobacteria</taxon>
        <taxon>Moraxellales</taxon>
        <taxon>Moraxellaceae</taxon>
        <taxon>Acinetobacter</taxon>
    </lineage>
</organism>
<dbReference type="PROSITE" id="PS51257">
    <property type="entry name" value="PROKAR_LIPOPROTEIN"/>
    <property type="match status" value="1"/>
</dbReference>
<proteinExistence type="predicted"/>